<evidence type="ECO:0000313" key="3">
    <source>
        <dbReference type="RefSeq" id="XP_034252477.1"/>
    </source>
</evidence>
<dbReference type="AlphaFoldDB" id="A0A6P9A3P1"/>
<organism evidence="3">
    <name type="scientific">Thrips palmi</name>
    <name type="common">Melon thrips</name>
    <dbReference type="NCBI Taxonomy" id="161013"/>
    <lineage>
        <taxon>Eukaryota</taxon>
        <taxon>Metazoa</taxon>
        <taxon>Ecdysozoa</taxon>
        <taxon>Arthropoda</taxon>
        <taxon>Hexapoda</taxon>
        <taxon>Insecta</taxon>
        <taxon>Pterygota</taxon>
        <taxon>Neoptera</taxon>
        <taxon>Paraneoptera</taxon>
        <taxon>Thysanoptera</taxon>
        <taxon>Terebrantia</taxon>
        <taxon>Thripoidea</taxon>
        <taxon>Thripidae</taxon>
        <taxon>Thrips</taxon>
    </lineage>
</organism>
<dbReference type="InParanoid" id="A0A6P9A3P1"/>
<reference evidence="3" key="1">
    <citation type="submission" date="2025-08" db="UniProtKB">
        <authorList>
            <consortium name="RefSeq"/>
        </authorList>
    </citation>
    <scope>IDENTIFICATION</scope>
    <source>
        <tissue evidence="3">Total insect</tissue>
    </source>
</reference>
<sequence>MNSSSRASGAPAEAVREDRSHFRSGAGVTGVTAACHGRPGCVEHPGATEDAEDVPCKPQLAEKCWSDVVGHVDCLLNPRSTRTHVCQRLNHTELCKVLEDALRCSTDVAENGCVLRSGRENFDFWIRGLEAVNTKLCFEGQMATVVAYAECWDVLRFTRCVQHTVDRLQHVVDLADLLTPHHGHDGHDGHGDLAAGEQLRAADSRQQCHLAMLRLSTCGATAATLNPAPVLADPMRSCLQAAPVDVINEMLAAYFSASECGNGGGGSGGSPCPSYGLPHQEALAFTTTLAALTEPPPAAPIRCRY</sequence>
<feature type="region of interest" description="Disordered" evidence="1">
    <location>
        <begin position="1"/>
        <end position="23"/>
    </location>
</feature>
<keyword evidence="2" id="KW-1185">Reference proteome</keyword>
<dbReference type="GeneID" id="117651960"/>
<name>A0A6P9A3P1_THRPL</name>
<dbReference type="RefSeq" id="XP_034252477.1">
    <property type="nucleotide sequence ID" value="XM_034396586.1"/>
</dbReference>
<evidence type="ECO:0000313" key="2">
    <source>
        <dbReference type="Proteomes" id="UP000515158"/>
    </source>
</evidence>
<gene>
    <name evidence="3" type="primary">LOC117651960</name>
</gene>
<protein>
    <submittedName>
        <fullName evidence="3">Uncharacterized protein LOC117651960</fullName>
    </submittedName>
</protein>
<dbReference type="PROSITE" id="PS51257">
    <property type="entry name" value="PROKAR_LIPOPROTEIN"/>
    <property type="match status" value="1"/>
</dbReference>
<dbReference type="OrthoDB" id="6335931at2759"/>
<evidence type="ECO:0000256" key="1">
    <source>
        <dbReference type="SAM" id="MobiDB-lite"/>
    </source>
</evidence>
<dbReference type="Proteomes" id="UP000515158">
    <property type="component" value="Unplaced"/>
</dbReference>
<proteinExistence type="predicted"/>
<dbReference type="KEGG" id="tpal:117651960"/>
<accession>A0A6P9A3P1</accession>